<comment type="caution">
    <text evidence="2">The sequence shown here is derived from an EMBL/GenBank/DDBJ whole genome shotgun (WGS) entry which is preliminary data.</text>
</comment>
<gene>
    <name evidence="2" type="ORF">G3I71_43840</name>
</gene>
<organism evidence="2">
    <name type="scientific">Streptomyces sp. SID12501</name>
    <dbReference type="NCBI Taxonomy" id="2706042"/>
    <lineage>
        <taxon>Bacteria</taxon>
        <taxon>Bacillati</taxon>
        <taxon>Actinomycetota</taxon>
        <taxon>Actinomycetes</taxon>
        <taxon>Kitasatosporales</taxon>
        <taxon>Streptomycetaceae</taxon>
        <taxon>Streptomyces</taxon>
    </lineage>
</organism>
<dbReference type="RefSeq" id="WP_164324276.1">
    <property type="nucleotide sequence ID" value="NZ_JAAGLU010000077.1"/>
</dbReference>
<reference evidence="2" key="1">
    <citation type="submission" date="2020-01" db="EMBL/GenBank/DDBJ databases">
        <title>Insect and environment-associated Actinomycetes.</title>
        <authorList>
            <person name="Currrie C."/>
            <person name="Chevrette M."/>
            <person name="Carlson C."/>
            <person name="Stubbendieck R."/>
            <person name="Wendt-Pienkowski E."/>
        </authorList>
    </citation>
    <scope>NUCLEOTIDE SEQUENCE</scope>
    <source>
        <strain evidence="2">SID12501</strain>
    </source>
</reference>
<accession>A0A6B3C7V5</accession>
<name>A0A6B3C7V5_9ACTN</name>
<proteinExistence type="predicted"/>
<sequence length="129" mass="13629">MSLSRSKRFALALAGAAVLTLGSAGISAAGTDGGAVYNPTGGSLEWFKHDGDHVWVKDTSADGHSAVGRSYVPYDGVNTLNWVTSGNGDYADFNYDFTEGAYVYYKACVGESGTGDYFSCNSSWYYGIA</sequence>
<feature type="chain" id="PRO_5025399961" description="Secreted protein" evidence="1">
    <location>
        <begin position="29"/>
        <end position="129"/>
    </location>
</feature>
<feature type="signal peptide" evidence="1">
    <location>
        <begin position="1"/>
        <end position="28"/>
    </location>
</feature>
<protein>
    <recommendedName>
        <fullName evidence="3">Secreted protein</fullName>
    </recommendedName>
</protein>
<evidence type="ECO:0008006" key="3">
    <source>
        <dbReference type="Google" id="ProtNLM"/>
    </source>
</evidence>
<dbReference type="AlphaFoldDB" id="A0A6B3C7V5"/>
<dbReference type="EMBL" id="JAAGLU010000077">
    <property type="protein sequence ID" value="NEC92534.1"/>
    <property type="molecule type" value="Genomic_DNA"/>
</dbReference>
<keyword evidence="1" id="KW-0732">Signal</keyword>
<evidence type="ECO:0000313" key="2">
    <source>
        <dbReference type="EMBL" id="NEC92534.1"/>
    </source>
</evidence>
<evidence type="ECO:0000256" key="1">
    <source>
        <dbReference type="SAM" id="SignalP"/>
    </source>
</evidence>